<dbReference type="Proteomes" id="UP000184346">
    <property type="component" value="Unassembled WGS sequence"/>
</dbReference>
<dbReference type="EMBL" id="FQUJ01000012">
    <property type="protein sequence ID" value="SHF45878.1"/>
    <property type="molecule type" value="Genomic_DNA"/>
</dbReference>
<evidence type="ECO:0008006" key="4">
    <source>
        <dbReference type="Google" id="ProtNLM"/>
    </source>
</evidence>
<dbReference type="OrthoDB" id="6174392at2"/>
<organism evidence="2 3">
    <name type="scientific">Modicisalibacter ilicicola DSM 19980</name>
    <dbReference type="NCBI Taxonomy" id="1121942"/>
    <lineage>
        <taxon>Bacteria</taxon>
        <taxon>Pseudomonadati</taxon>
        <taxon>Pseudomonadota</taxon>
        <taxon>Gammaproteobacteria</taxon>
        <taxon>Oceanospirillales</taxon>
        <taxon>Halomonadaceae</taxon>
        <taxon>Modicisalibacter</taxon>
    </lineage>
</organism>
<evidence type="ECO:0000256" key="1">
    <source>
        <dbReference type="SAM" id="MobiDB-lite"/>
    </source>
</evidence>
<keyword evidence="3" id="KW-1185">Reference proteome</keyword>
<evidence type="ECO:0000313" key="3">
    <source>
        <dbReference type="Proteomes" id="UP000184346"/>
    </source>
</evidence>
<sequence>MEDRGAWDHLVKAAEELCESSQGRGIDTRSALAGGLLGLLISTRGGRSLLGKTLKYGTIAGLGALAWQARQGGVPRNASGTSAADGHPDRGGNGEGSASATSRGDEPPTPL</sequence>
<protein>
    <recommendedName>
        <fullName evidence="4">DUF533 domain-containing protein</fullName>
    </recommendedName>
</protein>
<name>A0A1M5BTM2_9GAMM</name>
<gene>
    <name evidence="2" type="ORF">SAMN02745148_02681</name>
</gene>
<dbReference type="RefSeq" id="WP_072823709.1">
    <property type="nucleotide sequence ID" value="NZ_FQUJ01000012.1"/>
</dbReference>
<feature type="region of interest" description="Disordered" evidence="1">
    <location>
        <begin position="71"/>
        <end position="111"/>
    </location>
</feature>
<evidence type="ECO:0000313" key="2">
    <source>
        <dbReference type="EMBL" id="SHF45878.1"/>
    </source>
</evidence>
<proteinExistence type="predicted"/>
<dbReference type="AlphaFoldDB" id="A0A1M5BTM2"/>
<dbReference type="STRING" id="1121942.SAMN02745148_02681"/>
<reference evidence="2 3" key="1">
    <citation type="submission" date="2016-11" db="EMBL/GenBank/DDBJ databases">
        <authorList>
            <person name="Jaros S."/>
            <person name="Januszkiewicz K."/>
            <person name="Wedrychowicz H."/>
        </authorList>
    </citation>
    <scope>NUCLEOTIDE SEQUENCE [LARGE SCALE GENOMIC DNA]</scope>
    <source>
        <strain evidence="2 3">DSM 19980</strain>
    </source>
</reference>
<dbReference type="Pfam" id="PF04391">
    <property type="entry name" value="DUF533"/>
    <property type="match status" value="1"/>
</dbReference>
<accession>A0A1M5BTM2</accession>
<dbReference type="InterPro" id="IPR007486">
    <property type="entry name" value="YebE"/>
</dbReference>